<feature type="transmembrane region" description="Helical" evidence="8">
    <location>
        <begin position="173"/>
        <end position="192"/>
    </location>
</feature>
<dbReference type="SUPFAM" id="SSF47384">
    <property type="entry name" value="Homodimeric domain of signal transducing histidine kinase"/>
    <property type="match status" value="1"/>
</dbReference>
<evidence type="ECO:0000256" key="8">
    <source>
        <dbReference type="SAM" id="Phobius"/>
    </source>
</evidence>
<keyword evidence="8" id="KW-0472">Membrane</keyword>
<sequence length="984" mass="108796">MNFTSASLPLASKKFNKTRRVGFEQDGSRWAKFKKLVEILKTAIRAPTGSPSDGLGGDGTESSTSTSAFVAAQRLITAEKEGHDWEINETVINGEDPEGLHNERETGTPIRSDSSVSQSGENGDSHYTYYPPSFRTRIRWVFMLIVSFFNEKFDNPQTELDFRKLRWYSTKAWAFYGSLFLVLNWILYLALNRHSTVQTIYGEVLYYGGLTLLTVPVPFFVAIDMPFRSPVLFHVWVTLAVWYCGITETVEMRVCGFFNPFPEPNTCFGKDFLAEMYYTTALPSIMLFVLTDRLYNAVLQVVQLVLLLALVIPVQGIYARNVVSFVIFSIFSQGLHYNREMSERRLYLLNAQLKLAYKAQQKAQNAQFKASQAKRRFASYIFHEVRVPLNNMVVAFNNLNTHELFRNHIAKDPGTSVDLSALDVSLVTVQQVLNDALDLEKMDAGHFDIHPRPFNLHGVIRSILGPISVSATAKNLAVHISLDEKIDHIRPTLSPPSSPGAGGAGGVYESGTWVVGDDVRLRQILTNLASNAVKFTPEGAPTGITISTKFIAHHSLPASRHGSGIDGVGGDLDDGLNTDLEMGVIGEGARRRRYSEEKKEESRDLLFFRLEVSDSGPGIKPSDLVDNHLFQPFAQTKIGKSRKNSTGLGLAIVRQIVSLSGGKLGVHSRRGKGATFWIELFYPLATSAVVREAMIKERRASPSSSPPLMAPGGVEVTNWPSIAFAEDVKPPMLSGTVLRHPTPPSLPPILPSPSIMTQHSSLGPPSLLRFGSDTPLLDKRLSTDETAVEAALERGPRGREGTGLPRSNGPSSSEPETSSVPLLTDTNAVDEEQPEGPLIVLVVDDNQITRSTMARYVVGILSLFLRRALQKRGCEVYTARDGQEFLDLVLSPTARRYDLISLDNDMPILTGEDAVKRLREVGRHDIFVVGLTGNALTDDQKRYLDAGADEVLIKPLNFQRLAEILEIARQKRRERRAAGAATQS</sequence>
<dbReference type="AlphaFoldDB" id="A0A0D0BMU4"/>
<evidence type="ECO:0000256" key="5">
    <source>
        <dbReference type="ARBA" id="ARBA00022777"/>
    </source>
</evidence>
<dbReference type="Pfam" id="PF00072">
    <property type="entry name" value="Response_reg"/>
    <property type="match status" value="1"/>
</dbReference>
<gene>
    <name evidence="11" type="ORF">GYMLUDRAFT_263751</name>
</gene>
<comment type="catalytic activity">
    <reaction evidence="1">
        <text>ATP + protein L-histidine = ADP + protein N-phospho-L-histidine.</text>
        <dbReference type="EC" id="2.7.13.3"/>
    </reaction>
</comment>
<dbReference type="InterPro" id="IPR005467">
    <property type="entry name" value="His_kinase_dom"/>
</dbReference>
<keyword evidence="12" id="KW-1185">Reference proteome</keyword>
<protein>
    <recommendedName>
        <fullName evidence="2">histidine kinase</fullName>
        <ecNumber evidence="2">2.7.13.3</ecNumber>
    </recommendedName>
</protein>
<dbReference type="InterPro" id="IPR003594">
    <property type="entry name" value="HATPase_dom"/>
</dbReference>
<dbReference type="PROSITE" id="PS50109">
    <property type="entry name" value="HIS_KIN"/>
    <property type="match status" value="1"/>
</dbReference>
<evidence type="ECO:0000259" key="9">
    <source>
        <dbReference type="PROSITE" id="PS50109"/>
    </source>
</evidence>
<dbReference type="OrthoDB" id="60033at2759"/>
<dbReference type="CDD" id="cd00082">
    <property type="entry name" value="HisKA"/>
    <property type="match status" value="1"/>
</dbReference>
<name>A0A0D0BMU4_9AGAR</name>
<feature type="region of interest" description="Disordered" evidence="7">
    <location>
        <begin position="784"/>
        <end position="821"/>
    </location>
</feature>
<evidence type="ECO:0000313" key="12">
    <source>
        <dbReference type="Proteomes" id="UP000053593"/>
    </source>
</evidence>
<proteinExistence type="predicted"/>
<feature type="domain" description="Histidine kinase" evidence="9">
    <location>
        <begin position="380"/>
        <end position="684"/>
    </location>
</feature>
<dbReference type="InterPro" id="IPR003661">
    <property type="entry name" value="HisK_dim/P_dom"/>
</dbReference>
<dbReference type="InterPro" id="IPR004358">
    <property type="entry name" value="Sig_transdc_His_kin-like_C"/>
</dbReference>
<dbReference type="Gene3D" id="3.40.50.2300">
    <property type="match status" value="1"/>
</dbReference>
<dbReference type="SMART" id="SM00387">
    <property type="entry name" value="HATPase_c"/>
    <property type="match status" value="1"/>
</dbReference>
<evidence type="ECO:0000256" key="3">
    <source>
        <dbReference type="ARBA" id="ARBA00022553"/>
    </source>
</evidence>
<dbReference type="SMART" id="SM00448">
    <property type="entry name" value="REC"/>
    <property type="match status" value="1"/>
</dbReference>
<feature type="domain" description="Response regulatory" evidence="10">
    <location>
        <begin position="839"/>
        <end position="969"/>
    </location>
</feature>
<dbReference type="Gene3D" id="3.30.565.10">
    <property type="entry name" value="Histidine kinase-like ATPase, C-terminal domain"/>
    <property type="match status" value="1"/>
</dbReference>
<evidence type="ECO:0000256" key="4">
    <source>
        <dbReference type="ARBA" id="ARBA00022679"/>
    </source>
</evidence>
<dbReference type="PROSITE" id="PS50110">
    <property type="entry name" value="RESPONSE_REGULATORY"/>
    <property type="match status" value="1"/>
</dbReference>
<feature type="transmembrane region" description="Helical" evidence="8">
    <location>
        <begin position="204"/>
        <end position="223"/>
    </location>
</feature>
<dbReference type="Gene3D" id="1.10.287.130">
    <property type="match status" value="1"/>
</dbReference>
<feature type="transmembrane region" description="Helical" evidence="8">
    <location>
        <begin position="294"/>
        <end position="312"/>
    </location>
</feature>
<dbReference type="SUPFAM" id="SSF55874">
    <property type="entry name" value="ATPase domain of HSP90 chaperone/DNA topoisomerase II/histidine kinase"/>
    <property type="match status" value="1"/>
</dbReference>
<evidence type="ECO:0000259" key="10">
    <source>
        <dbReference type="PROSITE" id="PS50110"/>
    </source>
</evidence>
<dbReference type="PANTHER" id="PTHR43047">
    <property type="entry name" value="TWO-COMPONENT HISTIDINE PROTEIN KINASE"/>
    <property type="match status" value="1"/>
</dbReference>
<dbReference type="Pfam" id="PF02518">
    <property type="entry name" value="HATPase_c"/>
    <property type="match status" value="1"/>
</dbReference>
<keyword evidence="3 6" id="KW-0597">Phosphoprotein</keyword>
<dbReference type="InterPro" id="IPR001789">
    <property type="entry name" value="Sig_transdc_resp-reg_receiver"/>
</dbReference>
<dbReference type="CDD" id="cd17546">
    <property type="entry name" value="REC_hyHK_CKI1_RcsC-like"/>
    <property type="match status" value="1"/>
</dbReference>
<evidence type="ECO:0000313" key="11">
    <source>
        <dbReference type="EMBL" id="KIK56261.1"/>
    </source>
</evidence>
<dbReference type="SUPFAM" id="SSF52172">
    <property type="entry name" value="CheY-like"/>
    <property type="match status" value="1"/>
</dbReference>
<evidence type="ECO:0000256" key="2">
    <source>
        <dbReference type="ARBA" id="ARBA00012438"/>
    </source>
</evidence>
<organism evidence="11 12">
    <name type="scientific">Collybiopsis luxurians FD-317 M1</name>
    <dbReference type="NCBI Taxonomy" id="944289"/>
    <lineage>
        <taxon>Eukaryota</taxon>
        <taxon>Fungi</taxon>
        <taxon>Dikarya</taxon>
        <taxon>Basidiomycota</taxon>
        <taxon>Agaricomycotina</taxon>
        <taxon>Agaricomycetes</taxon>
        <taxon>Agaricomycetidae</taxon>
        <taxon>Agaricales</taxon>
        <taxon>Marasmiineae</taxon>
        <taxon>Omphalotaceae</taxon>
        <taxon>Collybiopsis</taxon>
        <taxon>Collybiopsis luxurians</taxon>
    </lineage>
</organism>
<dbReference type="PANTHER" id="PTHR43047:SF66">
    <property type="entry name" value="HISKA"/>
    <property type="match status" value="1"/>
</dbReference>
<dbReference type="PRINTS" id="PR00344">
    <property type="entry name" value="BCTRLSENSOR"/>
</dbReference>
<evidence type="ECO:0000256" key="1">
    <source>
        <dbReference type="ARBA" id="ARBA00000085"/>
    </source>
</evidence>
<dbReference type="InterPro" id="IPR011006">
    <property type="entry name" value="CheY-like_superfamily"/>
</dbReference>
<keyword evidence="4" id="KW-0808">Transferase</keyword>
<dbReference type="GO" id="GO:0005886">
    <property type="term" value="C:plasma membrane"/>
    <property type="evidence" value="ECO:0007669"/>
    <property type="project" value="TreeGrafter"/>
</dbReference>
<evidence type="ECO:0000256" key="6">
    <source>
        <dbReference type="PROSITE-ProRule" id="PRU00169"/>
    </source>
</evidence>
<keyword evidence="8" id="KW-1133">Transmembrane helix</keyword>
<keyword evidence="5" id="KW-0418">Kinase</keyword>
<dbReference type="InterPro" id="IPR036097">
    <property type="entry name" value="HisK_dim/P_sf"/>
</dbReference>
<feature type="compositionally biased region" description="Basic and acidic residues" evidence="7">
    <location>
        <begin position="791"/>
        <end position="800"/>
    </location>
</feature>
<dbReference type="GO" id="GO:0000155">
    <property type="term" value="F:phosphorelay sensor kinase activity"/>
    <property type="evidence" value="ECO:0007669"/>
    <property type="project" value="InterPro"/>
</dbReference>
<reference evidence="11 12" key="1">
    <citation type="submission" date="2014-04" db="EMBL/GenBank/DDBJ databases">
        <title>Evolutionary Origins and Diversification of the Mycorrhizal Mutualists.</title>
        <authorList>
            <consortium name="DOE Joint Genome Institute"/>
            <consortium name="Mycorrhizal Genomics Consortium"/>
            <person name="Kohler A."/>
            <person name="Kuo A."/>
            <person name="Nagy L.G."/>
            <person name="Floudas D."/>
            <person name="Copeland A."/>
            <person name="Barry K.W."/>
            <person name="Cichocki N."/>
            <person name="Veneault-Fourrey C."/>
            <person name="LaButti K."/>
            <person name="Lindquist E.A."/>
            <person name="Lipzen A."/>
            <person name="Lundell T."/>
            <person name="Morin E."/>
            <person name="Murat C."/>
            <person name="Riley R."/>
            <person name="Ohm R."/>
            <person name="Sun H."/>
            <person name="Tunlid A."/>
            <person name="Henrissat B."/>
            <person name="Grigoriev I.V."/>
            <person name="Hibbett D.S."/>
            <person name="Martin F."/>
        </authorList>
    </citation>
    <scope>NUCLEOTIDE SEQUENCE [LARGE SCALE GENOMIC DNA]</scope>
    <source>
        <strain evidence="11 12">FD-317 M1</strain>
    </source>
</reference>
<feature type="modified residue" description="4-aspartylphosphate" evidence="6">
    <location>
        <position position="903"/>
    </location>
</feature>
<dbReference type="EMBL" id="KN834799">
    <property type="protein sequence ID" value="KIK56261.1"/>
    <property type="molecule type" value="Genomic_DNA"/>
</dbReference>
<feature type="region of interest" description="Disordered" evidence="7">
    <location>
        <begin position="86"/>
        <end position="124"/>
    </location>
</feature>
<evidence type="ECO:0000256" key="7">
    <source>
        <dbReference type="SAM" id="MobiDB-lite"/>
    </source>
</evidence>
<dbReference type="Proteomes" id="UP000053593">
    <property type="component" value="Unassembled WGS sequence"/>
</dbReference>
<feature type="compositionally biased region" description="Low complexity" evidence="7">
    <location>
        <begin position="810"/>
        <end position="819"/>
    </location>
</feature>
<feature type="compositionally biased region" description="Polar residues" evidence="7">
    <location>
        <begin position="109"/>
        <end position="122"/>
    </location>
</feature>
<keyword evidence="8" id="KW-0812">Transmembrane</keyword>
<dbReference type="EC" id="2.7.13.3" evidence="2"/>
<accession>A0A0D0BMU4</accession>
<dbReference type="GO" id="GO:0009927">
    <property type="term" value="F:histidine phosphotransfer kinase activity"/>
    <property type="evidence" value="ECO:0007669"/>
    <property type="project" value="TreeGrafter"/>
</dbReference>
<dbReference type="HOGENOM" id="CLU_006108_0_0_1"/>
<dbReference type="InterPro" id="IPR036890">
    <property type="entry name" value="HATPase_C_sf"/>
</dbReference>